<dbReference type="SUPFAM" id="SSF81301">
    <property type="entry name" value="Nucleotidyltransferase"/>
    <property type="match status" value="1"/>
</dbReference>
<name>A0A806KLC7_9BACT</name>
<reference evidence="2" key="1">
    <citation type="submission" date="2012-03" db="EMBL/GenBank/DDBJ databases">
        <title>Functional metagenomics reveals considerable lignocellulase gene clusters in the gut microbiome of a wood-feeding higher termite.</title>
        <authorList>
            <person name="Liu N."/>
        </authorList>
    </citation>
    <scope>NUCLEOTIDE SEQUENCE</scope>
</reference>
<dbReference type="PANTHER" id="PTHR33933:SF1">
    <property type="entry name" value="PROTEIN ADENYLYLTRANSFERASE MNTA-RELATED"/>
    <property type="match status" value="1"/>
</dbReference>
<dbReference type="AlphaFoldDB" id="A0A806KLC7"/>
<dbReference type="GO" id="GO:0016779">
    <property type="term" value="F:nucleotidyltransferase activity"/>
    <property type="evidence" value="ECO:0007669"/>
    <property type="project" value="InterPro"/>
</dbReference>
<dbReference type="PANTHER" id="PTHR33933">
    <property type="entry name" value="NUCLEOTIDYLTRANSFERASE"/>
    <property type="match status" value="1"/>
</dbReference>
<dbReference type="Gene3D" id="3.30.460.10">
    <property type="entry name" value="Beta Polymerase, domain 2"/>
    <property type="match status" value="1"/>
</dbReference>
<dbReference type="InterPro" id="IPR043519">
    <property type="entry name" value="NT_sf"/>
</dbReference>
<protein>
    <recommendedName>
        <fullName evidence="1">Polymerase nucleotidyl transferase domain-containing protein</fullName>
    </recommendedName>
</protein>
<feature type="domain" description="Polymerase nucleotidyl transferase" evidence="1">
    <location>
        <begin position="3"/>
        <end position="87"/>
    </location>
</feature>
<dbReference type="Pfam" id="PF01909">
    <property type="entry name" value="NTP_transf_2"/>
    <property type="match status" value="1"/>
</dbReference>
<dbReference type="InterPro" id="IPR002934">
    <property type="entry name" value="Polymerase_NTP_transf_dom"/>
</dbReference>
<dbReference type="CDD" id="cd05403">
    <property type="entry name" value="NT_KNTase_like"/>
    <property type="match status" value="1"/>
</dbReference>
<evidence type="ECO:0000313" key="2">
    <source>
        <dbReference type="EMBL" id="AGS54050.1"/>
    </source>
</evidence>
<evidence type="ECO:0000259" key="1">
    <source>
        <dbReference type="Pfam" id="PF01909"/>
    </source>
</evidence>
<accession>A0A806KLC7</accession>
<organism evidence="2">
    <name type="scientific">uncultured bacterium contig00048</name>
    <dbReference type="NCBI Taxonomy" id="1181533"/>
    <lineage>
        <taxon>Bacteria</taxon>
        <taxon>environmental samples</taxon>
    </lineage>
</organism>
<dbReference type="EMBL" id="JQ844274">
    <property type="protein sequence ID" value="AGS54050.1"/>
    <property type="molecule type" value="Genomic_DNA"/>
</dbReference>
<proteinExistence type="predicted"/>
<sequence length="106" mass="12459">MVEEMTERLKELKPYKVILFGSYARGNPTEDSDLDVAVILDSNEFVKSFREKMDRYLPVAEAVKEVNYQIAMDIKVYSRAEADYLKEKESDFFREIESTGKVLYER</sequence>
<dbReference type="InterPro" id="IPR052548">
    <property type="entry name" value="Type_VII_TA_antitoxin"/>
</dbReference>